<evidence type="ECO:0000313" key="7">
    <source>
        <dbReference type="EMBL" id="NDP48806.1"/>
    </source>
</evidence>
<feature type="transmembrane region" description="Helical" evidence="6">
    <location>
        <begin position="43"/>
        <end position="68"/>
    </location>
</feature>
<dbReference type="GO" id="GO:0005886">
    <property type="term" value="C:plasma membrane"/>
    <property type="evidence" value="ECO:0007669"/>
    <property type="project" value="UniProtKB-SubCell"/>
</dbReference>
<organism evidence="7 8">
    <name type="scientific">Sulfuriferula multivorans</name>
    <dbReference type="NCBI Taxonomy" id="1559896"/>
    <lineage>
        <taxon>Bacteria</taxon>
        <taxon>Pseudomonadati</taxon>
        <taxon>Pseudomonadota</taxon>
        <taxon>Betaproteobacteria</taxon>
        <taxon>Nitrosomonadales</taxon>
        <taxon>Sulfuricellaceae</taxon>
        <taxon>Sulfuriferula</taxon>
    </lineage>
</organism>
<protein>
    <submittedName>
        <fullName evidence="7">Flippase-like domain-containing protein</fullName>
    </submittedName>
</protein>
<comment type="caution">
    <text evidence="7">The sequence shown here is derived from an EMBL/GenBank/DDBJ whole genome shotgun (WGS) entry which is preliminary data.</text>
</comment>
<evidence type="ECO:0000256" key="1">
    <source>
        <dbReference type="ARBA" id="ARBA00004651"/>
    </source>
</evidence>
<dbReference type="PANTHER" id="PTHR39087">
    <property type="entry name" value="UPF0104 MEMBRANE PROTEIN MJ1595"/>
    <property type="match status" value="1"/>
</dbReference>
<evidence type="ECO:0000256" key="2">
    <source>
        <dbReference type="ARBA" id="ARBA00022475"/>
    </source>
</evidence>
<gene>
    <name evidence="7" type="ORF">GZ085_10550</name>
</gene>
<comment type="subcellular location">
    <subcellularLocation>
        <location evidence="1">Cell membrane</location>
        <topology evidence="1">Multi-pass membrane protein</topology>
    </subcellularLocation>
</comment>
<dbReference type="Pfam" id="PF03706">
    <property type="entry name" value="LPG_synthase_TM"/>
    <property type="match status" value="1"/>
</dbReference>
<dbReference type="InterPro" id="IPR022791">
    <property type="entry name" value="L-PG_synthase/AglD"/>
</dbReference>
<keyword evidence="5 6" id="KW-0472">Membrane</keyword>
<keyword evidence="4 6" id="KW-1133">Transmembrane helix</keyword>
<feature type="transmembrane region" description="Helical" evidence="6">
    <location>
        <begin position="284"/>
        <end position="308"/>
    </location>
</feature>
<reference evidence="7 8" key="1">
    <citation type="submission" date="2019-09" db="EMBL/GenBank/DDBJ databases">
        <title>H2 Metabolism Revealed by Metagenomic Analysis in Subglacial Sediment of East Antarctica.</title>
        <authorList>
            <person name="Yang Z."/>
            <person name="Zhang Y."/>
            <person name="Lv Y."/>
            <person name="Yan W."/>
            <person name="Xiao X."/>
            <person name="Sun B."/>
            <person name="Ma H."/>
        </authorList>
    </citation>
    <scope>NUCLEOTIDE SEQUENCE [LARGE SCALE GENOMIC DNA]</scope>
    <source>
        <strain evidence="7">Bin2_2</strain>
    </source>
</reference>
<feature type="transmembrane region" description="Helical" evidence="6">
    <location>
        <begin position="157"/>
        <end position="183"/>
    </location>
</feature>
<sequence length="314" mass="34740">MPASHRRQALRSKLFLGLANVVLLYMLYRWVANNIDLDRLQQSLWRIPASALLLSVAVNLSALGLYGLRMQMLLRRGFIESFAVINIGYVLNTLIPLRLGEIMKIWLSHRLFRLPVTEVVAASVAEKLFDLFKLLLLGGILVALAAGRFVPGGLLPSLVLFLSVAAAGIFLLRYKVVAIIRLIPKKSRLRRIAISLHRHADEYPLVRVFVISLAIWTMNVLLMYVTFNSFILGIRVELTDAIALLLIISLAIAVPSAPASIGLFEAGLVAYLTQVLHADTEAALAAAVMLHLVITIPQMFLTGLLLLVSRRSHV</sequence>
<evidence type="ECO:0000256" key="5">
    <source>
        <dbReference type="ARBA" id="ARBA00023136"/>
    </source>
</evidence>
<feature type="transmembrane region" description="Helical" evidence="6">
    <location>
        <begin position="230"/>
        <end position="254"/>
    </location>
</feature>
<dbReference type="EMBL" id="JAAFGW010000163">
    <property type="protein sequence ID" value="NDP48806.1"/>
    <property type="molecule type" value="Genomic_DNA"/>
</dbReference>
<keyword evidence="2" id="KW-1003">Cell membrane</keyword>
<feature type="transmembrane region" description="Helical" evidence="6">
    <location>
        <begin position="131"/>
        <end position="151"/>
    </location>
</feature>
<evidence type="ECO:0000256" key="3">
    <source>
        <dbReference type="ARBA" id="ARBA00022692"/>
    </source>
</evidence>
<dbReference type="PANTHER" id="PTHR39087:SF2">
    <property type="entry name" value="UPF0104 MEMBRANE PROTEIN MJ1595"/>
    <property type="match status" value="1"/>
</dbReference>
<feature type="transmembrane region" description="Helical" evidence="6">
    <location>
        <begin position="204"/>
        <end position="224"/>
    </location>
</feature>
<proteinExistence type="predicted"/>
<evidence type="ECO:0000256" key="6">
    <source>
        <dbReference type="SAM" id="Phobius"/>
    </source>
</evidence>
<feature type="transmembrane region" description="Helical" evidence="6">
    <location>
        <begin position="12"/>
        <end position="31"/>
    </location>
</feature>
<dbReference type="AlphaFoldDB" id="A0A7C9TBE1"/>
<accession>A0A7C9TBE1</accession>
<name>A0A7C9TBE1_9PROT</name>
<evidence type="ECO:0000256" key="4">
    <source>
        <dbReference type="ARBA" id="ARBA00022989"/>
    </source>
</evidence>
<keyword evidence="3 6" id="KW-0812">Transmembrane</keyword>
<evidence type="ECO:0000313" key="8">
    <source>
        <dbReference type="Proteomes" id="UP000483432"/>
    </source>
</evidence>
<dbReference type="Proteomes" id="UP000483432">
    <property type="component" value="Unassembled WGS sequence"/>
</dbReference>